<dbReference type="AlphaFoldDB" id="A0A2I7N3S6"/>
<dbReference type="InterPro" id="IPR004488">
    <property type="entry name" value="Mg/Co-transport_prot_CorA"/>
</dbReference>
<dbReference type="InterPro" id="IPR002523">
    <property type="entry name" value="MgTranspt_CorA/ZnTranspt_ZntB"/>
</dbReference>
<proteinExistence type="inferred from homology"/>
<dbReference type="CDD" id="cd12828">
    <property type="entry name" value="TmCorA-like_1"/>
    <property type="match status" value="1"/>
</dbReference>
<dbReference type="Gene3D" id="1.20.58.340">
    <property type="entry name" value="Magnesium transport protein CorA, transmembrane region"/>
    <property type="match status" value="2"/>
</dbReference>
<comment type="function">
    <text evidence="11">Mediates influx of magnesium ions. Alternates between open and closed states. Activated by low cytoplasmic Mg(2+) levels. Inactive when cytoplasmic Mg(2+) levels are high.</text>
</comment>
<keyword evidence="5 12" id="KW-0812">Transmembrane</keyword>
<evidence type="ECO:0000256" key="3">
    <source>
        <dbReference type="ARBA" id="ARBA00022448"/>
    </source>
</evidence>
<evidence type="ECO:0000256" key="1">
    <source>
        <dbReference type="ARBA" id="ARBA00004651"/>
    </source>
</evidence>
<keyword evidence="14" id="KW-1185">Reference proteome</keyword>
<dbReference type="Proteomes" id="UP000236655">
    <property type="component" value="Chromosome"/>
</dbReference>
<evidence type="ECO:0000256" key="8">
    <source>
        <dbReference type="ARBA" id="ARBA00023065"/>
    </source>
</evidence>
<evidence type="ECO:0000256" key="5">
    <source>
        <dbReference type="ARBA" id="ARBA00022692"/>
    </source>
</evidence>
<comment type="similarity">
    <text evidence="2 12">Belongs to the CorA metal ion transporter (MIT) (TC 1.A.35) family.</text>
</comment>
<dbReference type="GO" id="GO:0015087">
    <property type="term" value="F:cobalt ion transmembrane transporter activity"/>
    <property type="evidence" value="ECO:0007669"/>
    <property type="project" value="UniProtKB-UniRule"/>
</dbReference>
<evidence type="ECO:0000256" key="2">
    <source>
        <dbReference type="ARBA" id="ARBA00009765"/>
    </source>
</evidence>
<dbReference type="EMBL" id="CP024847">
    <property type="protein sequence ID" value="AUR51109.1"/>
    <property type="molecule type" value="Genomic_DNA"/>
</dbReference>
<dbReference type="SUPFAM" id="SSF144083">
    <property type="entry name" value="Magnesium transport protein CorA, transmembrane region"/>
    <property type="match status" value="1"/>
</dbReference>
<evidence type="ECO:0000256" key="4">
    <source>
        <dbReference type="ARBA" id="ARBA00022475"/>
    </source>
</evidence>
<dbReference type="Pfam" id="PF01544">
    <property type="entry name" value="CorA"/>
    <property type="match status" value="1"/>
</dbReference>
<evidence type="ECO:0000256" key="11">
    <source>
        <dbReference type="ARBA" id="ARBA00045497"/>
    </source>
</evidence>
<dbReference type="Gene3D" id="3.30.460.20">
    <property type="entry name" value="CorA soluble domain-like"/>
    <property type="match status" value="1"/>
</dbReference>
<comment type="catalytic activity">
    <reaction evidence="10">
        <text>Mg(2+)(in) = Mg(2+)(out)</text>
        <dbReference type="Rhea" id="RHEA:29827"/>
        <dbReference type="ChEBI" id="CHEBI:18420"/>
    </reaction>
</comment>
<comment type="subcellular location">
    <subcellularLocation>
        <location evidence="1">Cell membrane</location>
        <topology evidence="1">Multi-pass membrane protein</topology>
    </subcellularLocation>
    <subcellularLocation>
        <location evidence="12">Membrane</location>
        <topology evidence="12">Multi-pass membrane protein</topology>
    </subcellularLocation>
</comment>
<feature type="transmembrane region" description="Helical" evidence="12">
    <location>
        <begin position="338"/>
        <end position="358"/>
    </location>
</feature>
<dbReference type="GO" id="GO:0000287">
    <property type="term" value="F:magnesium ion binding"/>
    <property type="evidence" value="ECO:0007669"/>
    <property type="project" value="TreeGrafter"/>
</dbReference>
<keyword evidence="8 12" id="KW-0406">Ion transport</keyword>
<protein>
    <recommendedName>
        <fullName evidence="12">Magnesium transport protein CorA</fullName>
    </recommendedName>
</protein>
<evidence type="ECO:0000256" key="6">
    <source>
        <dbReference type="ARBA" id="ARBA00022842"/>
    </source>
</evidence>
<feature type="transmembrane region" description="Helical" evidence="12">
    <location>
        <begin position="306"/>
        <end position="326"/>
    </location>
</feature>
<dbReference type="PANTHER" id="PTHR46494:SF1">
    <property type="entry name" value="CORA FAMILY METAL ION TRANSPORTER (EUROFUNG)"/>
    <property type="match status" value="1"/>
</dbReference>
<organism evidence="13 14">
    <name type="scientific">Aquella oligotrophica</name>
    <dbReference type="NCBI Taxonomy" id="2067065"/>
    <lineage>
        <taxon>Bacteria</taxon>
        <taxon>Pseudomonadati</taxon>
        <taxon>Pseudomonadota</taxon>
        <taxon>Betaproteobacteria</taxon>
        <taxon>Neisseriales</taxon>
        <taxon>Neisseriaceae</taxon>
        <taxon>Aquella</taxon>
    </lineage>
</organism>
<evidence type="ECO:0000256" key="7">
    <source>
        <dbReference type="ARBA" id="ARBA00022989"/>
    </source>
</evidence>
<keyword evidence="4 12" id="KW-1003">Cell membrane</keyword>
<dbReference type="OrthoDB" id="9803416at2"/>
<sequence length="364" mass="42302">MANRLLKHFLPTAKISAERSKDILLVNPTVSGEREYAERSSLSAFSYSGTYVFSQSALTISEVDRFRDNDLINWINLGGINKKDVEHICELFNVHSLLVEDIFSVGQRPKVDEVDGVLFCQLNMLYYNEDECRVESEQISLALGKDYLLSIQEDDTRDVFDPLRLRLNIATTKLRQRQADYLLYSMLDLIVDNYFLVMEKLANRIEAMEDEVIHNSYNQSLLQINLLRKELIILRRNIIPVRDLIGGIIRSESSLIEERNLKYFKDINDHIIQAYELSENYRDMVTNIQDLYINNVNLKLNEIMKFIAVLTCLMAPATIIGGIFGMNFDIIPYAHKHYGFYLAIALMIAIPWGMLVMFKRRNWF</sequence>
<keyword evidence="3 12" id="KW-0813">Transport</keyword>
<dbReference type="GO" id="GO:0015095">
    <property type="term" value="F:magnesium ion transmembrane transporter activity"/>
    <property type="evidence" value="ECO:0007669"/>
    <property type="project" value="UniProtKB-UniRule"/>
</dbReference>
<name>A0A2I7N3S6_9NEIS</name>
<dbReference type="SUPFAM" id="SSF143865">
    <property type="entry name" value="CorA soluble domain-like"/>
    <property type="match status" value="1"/>
</dbReference>
<dbReference type="FunFam" id="1.20.58.340:FF:000004">
    <property type="entry name" value="Magnesium transport protein CorA"/>
    <property type="match status" value="1"/>
</dbReference>
<keyword evidence="9 12" id="KW-0472">Membrane</keyword>
<evidence type="ECO:0000313" key="13">
    <source>
        <dbReference type="EMBL" id="AUR51109.1"/>
    </source>
</evidence>
<reference evidence="14" key="1">
    <citation type="submission" date="2017-11" db="EMBL/GenBank/DDBJ databases">
        <authorList>
            <person name="Chan K.G."/>
            <person name="Lee L.S."/>
        </authorList>
    </citation>
    <scope>NUCLEOTIDE SEQUENCE [LARGE SCALE GENOMIC DNA]</scope>
    <source>
        <strain evidence="14">DSM 100970</strain>
    </source>
</reference>
<dbReference type="NCBIfam" id="TIGR00383">
    <property type="entry name" value="corA"/>
    <property type="match status" value="1"/>
</dbReference>
<keyword evidence="6 12" id="KW-0460">Magnesium</keyword>
<dbReference type="RefSeq" id="WP_102950409.1">
    <property type="nucleotide sequence ID" value="NZ_CP024847.1"/>
</dbReference>
<accession>A0A2I7N3S6</accession>
<evidence type="ECO:0000256" key="9">
    <source>
        <dbReference type="ARBA" id="ARBA00023136"/>
    </source>
</evidence>
<gene>
    <name evidence="12 13" type="primary">corA</name>
    <name evidence="13" type="ORF">CUN60_01895</name>
</gene>
<evidence type="ECO:0000256" key="12">
    <source>
        <dbReference type="RuleBase" id="RU362010"/>
    </source>
</evidence>
<evidence type="ECO:0000313" key="14">
    <source>
        <dbReference type="Proteomes" id="UP000236655"/>
    </source>
</evidence>
<dbReference type="GO" id="GO:0050897">
    <property type="term" value="F:cobalt ion binding"/>
    <property type="evidence" value="ECO:0007669"/>
    <property type="project" value="TreeGrafter"/>
</dbReference>
<dbReference type="InterPro" id="IPR045861">
    <property type="entry name" value="CorA_cytoplasmic_dom"/>
</dbReference>
<dbReference type="GO" id="GO:0005886">
    <property type="term" value="C:plasma membrane"/>
    <property type="evidence" value="ECO:0007669"/>
    <property type="project" value="UniProtKB-SubCell"/>
</dbReference>
<dbReference type="InterPro" id="IPR045863">
    <property type="entry name" value="CorA_TM1_TM2"/>
</dbReference>
<dbReference type="PANTHER" id="PTHR46494">
    <property type="entry name" value="CORA FAMILY METAL ION TRANSPORTER (EUROFUNG)"/>
    <property type="match status" value="1"/>
</dbReference>
<keyword evidence="7 12" id="KW-1133">Transmembrane helix</keyword>
<dbReference type="KEGG" id="nba:CUN60_01895"/>
<evidence type="ECO:0000256" key="10">
    <source>
        <dbReference type="ARBA" id="ARBA00034269"/>
    </source>
</evidence>